<dbReference type="AlphaFoldDB" id="A0A086YZW0"/>
<evidence type="ECO:0000256" key="1">
    <source>
        <dbReference type="ARBA" id="ARBA00010203"/>
    </source>
</evidence>
<dbReference type="Proteomes" id="UP000029015">
    <property type="component" value="Unassembled WGS sequence"/>
</dbReference>
<accession>A0A086YZW0</accession>
<dbReference type="InterPro" id="IPR002941">
    <property type="entry name" value="DNA_methylase_N4/N6"/>
</dbReference>
<reference evidence="11 12" key="1">
    <citation type="submission" date="2014-03" db="EMBL/GenBank/DDBJ databases">
        <title>Genomics of Bifidobacteria.</title>
        <authorList>
            <person name="Ventura M."/>
            <person name="Milani C."/>
            <person name="Lugli G.A."/>
        </authorList>
    </citation>
    <scope>NUCLEOTIDE SEQUENCE [LARGE SCALE GENOMIC DNA]</scope>
    <source>
        <strain evidence="11 12">DSM 22766</strain>
    </source>
</reference>
<evidence type="ECO:0000256" key="5">
    <source>
        <dbReference type="ARBA" id="ARBA00022747"/>
    </source>
</evidence>
<feature type="domain" description="DNA methylase N-4/N-6" evidence="10">
    <location>
        <begin position="36"/>
        <end position="317"/>
    </location>
</feature>
<dbReference type="PRINTS" id="PR00508">
    <property type="entry name" value="S21N4MTFRASE"/>
</dbReference>
<dbReference type="SUPFAM" id="SSF53335">
    <property type="entry name" value="S-adenosyl-L-methionine-dependent methyltransferases"/>
    <property type="match status" value="1"/>
</dbReference>
<dbReference type="GO" id="GO:0009307">
    <property type="term" value="P:DNA restriction-modification system"/>
    <property type="evidence" value="ECO:0007669"/>
    <property type="project" value="UniProtKB-KW"/>
</dbReference>
<dbReference type="GO" id="GO:0008170">
    <property type="term" value="F:N-methyltransferase activity"/>
    <property type="evidence" value="ECO:0007669"/>
    <property type="project" value="InterPro"/>
</dbReference>
<evidence type="ECO:0000313" key="12">
    <source>
        <dbReference type="Proteomes" id="UP000029015"/>
    </source>
</evidence>
<evidence type="ECO:0000256" key="8">
    <source>
        <dbReference type="RuleBase" id="RU362026"/>
    </source>
</evidence>
<keyword evidence="3 11" id="KW-0808">Transferase</keyword>
<evidence type="ECO:0000256" key="3">
    <source>
        <dbReference type="ARBA" id="ARBA00022679"/>
    </source>
</evidence>
<dbReference type="EC" id="2.1.1.-" evidence="8"/>
<gene>
    <name evidence="11" type="ORF">BACT_0510</name>
</gene>
<evidence type="ECO:0000256" key="7">
    <source>
        <dbReference type="ARBA" id="ARBA00049120"/>
    </source>
</evidence>
<dbReference type="KEGG" id="bact:AB656_01165"/>
<evidence type="ECO:0000256" key="4">
    <source>
        <dbReference type="ARBA" id="ARBA00022691"/>
    </source>
</evidence>
<comment type="similarity">
    <text evidence="1">Belongs to the N(4)/N(6)-methyltransferase family. N(4) subfamily.</text>
</comment>
<dbReference type="EMBL" id="JGYK01000001">
    <property type="protein sequence ID" value="KFI39810.1"/>
    <property type="molecule type" value="Genomic_DNA"/>
</dbReference>
<keyword evidence="5" id="KW-0680">Restriction system</keyword>
<evidence type="ECO:0000259" key="10">
    <source>
        <dbReference type="Pfam" id="PF01555"/>
    </source>
</evidence>
<keyword evidence="4" id="KW-0949">S-adenosyl-L-methionine</keyword>
<dbReference type="PROSITE" id="PS00093">
    <property type="entry name" value="N4_MTASE"/>
    <property type="match status" value="1"/>
</dbReference>
<comment type="catalytic activity">
    <reaction evidence="7">
        <text>a 2'-deoxycytidine in DNA + S-adenosyl-L-methionine = an N(4)-methyl-2'-deoxycytidine in DNA + S-adenosyl-L-homocysteine + H(+)</text>
        <dbReference type="Rhea" id="RHEA:16857"/>
        <dbReference type="Rhea" id="RHEA-COMP:11369"/>
        <dbReference type="Rhea" id="RHEA-COMP:13674"/>
        <dbReference type="ChEBI" id="CHEBI:15378"/>
        <dbReference type="ChEBI" id="CHEBI:57856"/>
        <dbReference type="ChEBI" id="CHEBI:59789"/>
        <dbReference type="ChEBI" id="CHEBI:85452"/>
        <dbReference type="ChEBI" id="CHEBI:137933"/>
        <dbReference type="EC" id="2.1.1.113"/>
    </reaction>
</comment>
<keyword evidence="6" id="KW-0238">DNA-binding</keyword>
<dbReference type="OrthoDB" id="9773060at2"/>
<dbReference type="InterPro" id="IPR029063">
    <property type="entry name" value="SAM-dependent_MTases_sf"/>
</dbReference>
<dbReference type="Gene3D" id="3.40.50.150">
    <property type="entry name" value="Vaccinia Virus protein VP39"/>
    <property type="match status" value="1"/>
</dbReference>
<keyword evidence="12" id="KW-1185">Reference proteome</keyword>
<dbReference type="PATRIC" id="fig|1437605.7.peg.237"/>
<dbReference type="GO" id="GO:0032259">
    <property type="term" value="P:methylation"/>
    <property type="evidence" value="ECO:0007669"/>
    <property type="project" value="UniProtKB-KW"/>
</dbReference>
<keyword evidence="2 11" id="KW-0489">Methyltransferase</keyword>
<feature type="compositionally biased region" description="Basic and acidic residues" evidence="9">
    <location>
        <begin position="216"/>
        <end position="229"/>
    </location>
</feature>
<evidence type="ECO:0000256" key="2">
    <source>
        <dbReference type="ARBA" id="ARBA00022603"/>
    </source>
</evidence>
<protein>
    <recommendedName>
        <fullName evidence="8">Methyltransferase</fullName>
        <ecNumber evidence="8">2.1.1.-</ecNumber>
    </recommendedName>
</protein>
<evidence type="ECO:0000256" key="6">
    <source>
        <dbReference type="ARBA" id="ARBA00023125"/>
    </source>
</evidence>
<dbReference type="GO" id="GO:0015667">
    <property type="term" value="F:site-specific DNA-methyltransferase (cytosine-N4-specific) activity"/>
    <property type="evidence" value="ECO:0007669"/>
    <property type="project" value="UniProtKB-EC"/>
</dbReference>
<dbReference type="Pfam" id="PF01555">
    <property type="entry name" value="N6_N4_Mtase"/>
    <property type="match status" value="1"/>
</dbReference>
<dbReference type="InterPro" id="IPR017985">
    <property type="entry name" value="MeTrfase_CN4_CS"/>
</dbReference>
<name>A0A086YZW0_9BIFI</name>
<sequence>MSGVCCGRPAYFADDSLCLYLGDAVAVLSDMPDGCVDCVVTSPPYFGLRDYGVAGQLGLEPTVAQYVERVQSVFHELSRVLAADGTVWLNLADCYSGSGKERAGGGRPSPASGKQATDRGCRVGTLTKTCHEARPKSLLGIPWRVAYALMDDGWILRNEIIWHKRNAMPSSTKDRLTVKHESLFLLSKSDKYYFDLNAIKAPATKQSGSALTWGRTTKEADRPGQEYRQHRQQRTESSCTGVSNPGDVWDIPNTPFHGAHYATFPLELPMRCIKAGCKQGGTVLDPFSGSGTTGQAAQALGHPYVGIDINAEYLDLSLHTRLANRPIINQAGEPV</sequence>
<comment type="caution">
    <text evidence="11">The sequence shown here is derived from an EMBL/GenBank/DDBJ whole genome shotgun (WGS) entry which is preliminary data.</text>
</comment>
<dbReference type="InterPro" id="IPR001091">
    <property type="entry name" value="RM_Methyltransferase"/>
</dbReference>
<dbReference type="eggNOG" id="COG0863">
    <property type="taxonomic scope" value="Bacteria"/>
</dbReference>
<proteinExistence type="inferred from homology"/>
<dbReference type="GO" id="GO:0003677">
    <property type="term" value="F:DNA binding"/>
    <property type="evidence" value="ECO:0007669"/>
    <property type="project" value="UniProtKB-KW"/>
</dbReference>
<dbReference type="STRING" id="1437605.AB656_01165"/>
<feature type="region of interest" description="Disordered" evidence="9">
    <location>
        <begin position="98"/>
        <end position="118"/>
    </location>
</feature>
<dbReference type="RefSeq" id="WP_033504649.1">
    <property type="nucleotide sequence ID" value="NZ_CP011786.1"/>
</dbReference>
<feature type="region of interest" description="Disordered" evidence="9">
    <location>
        <begin position="210"/>
        <end position="243"/>
    </location>
</feature>
<organism evidence="11 12">
    <name type="scientific">Bifidobacterium actinocoloniiforme DSM 22766</name>
    <dbReference type="NCBI Taxonomy" id="1437605"/>
    <lineage>
        <taxon>Bacteria</taxon>
        <taxon>Bacillati</taxon>
        <taxon>Actinomycetota</taxon>
        <taxon>Actinomycetes</taxon>
        <taxon>Bifidobacteriales</taxon>
        <taxon>Bifidobacteriaceae</taxon>
        <taxon>Bifidobacterium</taxon>
    </lineage>
</organism>
<evidence type="ECO:0000313" key="11">
    <source>
        <dbReference type="EMBL" id="KFI39810.1"/>
    </source>
</evidence>
<evidence type="ECO:0000256" key="9">
    <source>
        <dbReference type="SAM" id="MobiDB-lite"/>
    </source>
</evidence>